<evidence type="ECO:0000313" key="2">
    <source>
        <dbReference type="Proteomes" id="UP000800235"/>
    </source>
</evidence>
<name>A0A9P4TS13_9PEZI</name>
<comment type="caution">
    <text evidence="1">The sequence shown here is derived from an EMBL/GenBank/DDBJ whole genome shotgun (WGS) entry which is preliminary data.</text>
</comment>
<keyword evidence="2" id="KW-1185">Reference proteome</keyword>
<sequence length="136" mass="16017">MCHLLHPRDCGIAREEQKQLALHVIHIIPRLQDSNHEVFLVSYDQMSEDKLEKMVTLIGEPARCWRLMKFDLTLTRKLPQDFQSNPNHVRRVSSKFQHQPNPTNLILRYTDRSCREQDYTELPHLSEIFRGLGSPS</sequence>
<evidence type="ECO:0000313" key="1">
    <source>
        <dbReference type="EMBL" id="KAF2416560.1"/>
    </source>
</evidence>
<reference evidence="1" key="1">
    <citation type="journal article" date="2020" name="Stud. Mycol.">
        <title>101 Dothideomycetes genomes: a test case for predicting lifestyles and emergence of pathogens.</title>
        <authorList>
            <person name="Haridas S."/>
            <person name="Albert R."/>
            <person name="Binder M."/>
            <person name="Bloem J."/>
            <person name="Labutti K."/>
            <person name="Salamov A."/>
            <person name="Andreopoulos B."/>
            <person name="Baker S."/>
            <person name="Barry K."/>
            <person name="Bills G."/>
            <person name="Bluhm B."/>
            <person name="Cannon C."/>
            <person name="Castanera R."/>
            <person name="Culley D."/>
            <person name="Daum C."/>
            <person name="Ezra D."/>
            <person name="Gonzalez J."/>
            <person name="Henrissat B."/>
            <person name="Kuo A."/>
            <person name="Liang C."/>
            <person name="Lipzen A."/>
            <person name="Lutzoni F."/>
            <person name="Magnuson J."/>
            <person name="Mondo S."/>
            <person name="Nolan M."/>
            <person name="Ohm R."/>
            <person name="Pangilinan J."/>
            <person name="Park H.-J."/>
            <person name="Ramirez L."/>
            <person name="Alfaro M."/>
            <person name="Sun H."/>
            <person name="Tritt A."/>
            <person name="Yoshinaga Y."/>
            <person name="Zwiers L.-H."/>
            <person name="Turgeon B."/>
            <person name="Goodwin S."/>
            <person name="Spatafora J."/>
            <person name="Crous P."/>
            <person name="Grigoriev I."/>
        </authorList>
    </citation>
    <scope>NUCLEOTIDE SEQUENCE</scope>
    <source>
        <strain evidence="1">CBS 130266</strain>
    </source>
</reference>
<dbReference type="EMBL" id="MU007155">
    <property type="protein sequence ID" value="KAF2416560.1"/>
    <property type="molecule type" value="Genomic_DNA"/>
</dbReference>
<gene>
    <name evidence="1" type="ORF">EJ08DRAFT_99308</name>
</gene>
<protein>
    <submittedName>
        <fullName evidence="1">Uncharacterized protein</fullName>
    </submittedName>
</protein>
<dbReference type="AlphaFoldDB" id="A0A9P4TS13"/>
<organism evidence="1 2">
    <name type="scientific">Tothia fuscella</name>
    <dbReference type="NCBI Taxonomy" id="1048955"/>
    <lineage>
        <taxon>Eukaryota</taxon>
        <taxon>Fungi</taxon>
        <taxon>Dikarya</taxon>
        <taxon>Ascomycota</taxon>
        <taxon>Pezizomycotina</taxon>
        <taxon>Dothideomycetes</taxon>
        <taxon>Pleosporomycetidae</taxon>
        <taxon>Venturiales</taxon>
        <taxon>Cylindrosympodiaceae</taxon>
        <taxon>Tothia</taxon>
    </lineage>
</organism>
<accession>A0A9P4TS13</accession>
<dbReference type="Proteomes" id="UP000800235">
    <property type="component" value="Unassembled WGS sequence"/>
</dbReference>
<proteinExistence type="predicted"/>